<sequence>MRVFERIPDAIPRIFNQAQQSLANHHKNCAALYKLHNQVISIYGSPKNTSVCDARELIFEETFLTMIGRVLVIKKGPASADQVVRFIGAYAEYIINKGKSGICNISSTAPSHETYRPSRTTTIVICIHANEGDSSCMRFIARVLQWLLGGFTAKDKTVRYRCISIVAELAARLNTFDEETYGKLRDHLIDRTCDRESVIRCCAVVALSRLVDSEDPSDLSNDRSSIINVLLDSLCSDPSAEVRRTALLCTPLTPRTLPVLLTRSQDVDPSVRKALISQVLSTMARDAIHPRQLTLTQRERMVHDGLGDREDAVRTAARRMVVGWFDAVVENIDKQDAVEMLVQFLKLFDLASPEGNSIATDAMKALMSMRVDITRKIAFPDAFWTRLSSEACFAARVYVEYCREREDEASIDASRLPVVTTLAYFLQEECNSLLDAIEDLEEAQLLAESHTHAIEEKEDDLDSKEDAVAEHTLVVNEMLRLVSLCDYSDEIGRKKLFAVAREMLAHELMPEDLLEPCMEVLALTGAGERERIRIVVEIVADLRDGDDECPDQLVRFHFGSIDTTQSSIRTRSLKRAKEPAEMSPEEQAKANAIDMRCLKICIAMLSRVNGNMNENSTLEGILADLIIPSIKRKELALRERGLTSLGLCCLISKELAMNSLQLFLNQIQSAPEQLKTSVLQVLFDILMVHEEELLGSQAVSEQVVAFLLHVLEIEDSPAVQAALCIGIAKLMLAGLIDDERVLTSLVLIFVSPATADNHEVRQCLAYFLPAYCYLSLENQTRMQKIGIMSLNMVHKVNDELSEDEEMVTPYQFGLLLVEWTDPRHLVKGQSGTRDTHVALAIDILKTFYKAERIDDNCKTLCKLLDKLYIPSEASDLSLATLHILLDDLQKRELTDDQTLENLLDGFRSRFVKQFGRRLKNLDINLYADEPQFRELYALTGMRLGGNEDLASENFDVQIVGQATGPSETSSMKGTQANLMLPQVTRLESGLHR</sequence>
<dbReference type="GO" id="GO:0000796">
    <property type="term" value="C:condensin complex"/>
    <property type="evidence" value="ECO:0007669"/>
    <property type="project" value="InterPro"/>
</dbReference>
<evidence type="ECO:0000313" key="11">
    <source>
        <dbReference type="Proteomes" id="UP000194127"/>
    </source>
</evidence>
<keyword evidence="3" id="KW-0158">Chromosome</keyword>
<evidence type="ECO:0000256" key="8">
    <source>
        <dbReference type="SAM" id="Coils"/>
    </source>
</evidence>
<evidence type="ECO:0000313" key="10">
    <source>
        <dbReference type="EMBL" id="OSX61312.1"/>
    </source>
</evidence>
<organism evidence="10 11">
    <name type="scientific">Postia placenta MAD-698-R-SB12</name>
    <dbReference type="NCBI Taxonomy" id="670580"/>
    <lineage>
        <taxon>Eukaryota</taxon>
        <taxon>Fungi</taxon>
        <taxon>Dikarya</taxon>
        <taxon>Basidiomycota</taxon>
        <taxon>Agaricomycotina</taxon>
        <taxon>Agaricomycetes</taxon>
        <taxon>Polyporales</taxon>
        <taxon>Adustoporiaceae</taxon>
        <taxon>Rhodonia</taxon>
    </lineage>
</organism>
<keyword evidence="5" id="KW-0498">Mitosis</keyword>
<protein>
    <recommendedName>
        <fullName evidence="9">Nuclear condensin complex subunit 3 C-terminal domain-containing protein</fullName>
    </recommendedName>
</protein>
<dbReference type="GO" id="GO:0051301">
    <property type="term" value="P:cell division"/>
    <property type="evidence" value="ECO:0007669"/>
    <property type="project" value="UniProtKB-KW"/>
</dbReference>
<dbReference type="InterPro" id="IPR016024">
    <property type="entry name" value="ARM-type_fold"/>
</dbReference>
<dbReference type="AlphaFoldDB" id="A0A1X6MYJ6"/>
<comment type="subcellular location">
    <subcellularLocation>
        <location evidence="1">Chromosome</location>
    </subcellularLocation>
</comment>
<name>A0A1X6MYJ6_9APHY</name>
<evidence type="ECO:0000256" key="3">
    <source>
        <dbReference type="ARBA" id="ARBA00022454"/>
    </source>
</evidence>
<evidence type="ECO:0000256" key="4">
    <source>
        <dbReference type="ARBA" id="ARBA00022618"/>
    </source>
</evidence>
<accession>A0A1X6MYJ6</accession>
<dbReference type="PANTHER" id="PTHR14418">
    <property type="entry name" value="CONDENSIN COMPLEX SUBUNIT 3-RELATED"/>
    <property type="match status" value="1"/>
</dbReference>
<evidence type="ECO:0000256" key="1">
    <source>
        <dbReference type="ARBA" id="ARBA00004286"/>
    </source>
</evidence>
<evidence type="ECO:0000256" key="6">
    <source>
        <dbReference type="ARBA" id="ARBA00023067"/>
    </source>
</evidence>
<proteinExistence type="inferred from homology"/>
<dbReference type="InterPro" id="IPR027165">
    <property type="entry name" value="CND3"/>
</dbReference>
<dbReference type="Pfam" id="PF12719">
    <property type="entry name" value="Cnd3"/>
    <property type="match status" value="1"/>
</dbReference>
<dbReference type="OrthoDB" id="27187at2759"/>
<dbReference type="SUPFAM" id="SSF48371">
    <property type="entry name" value="ARM repeat"/>
    <property type="match status" value="1"/>
</dbReference>
<feature type="coiled-coil region" evidence="8">
    <location>
        <begin position="423"/>
        <end position="474"/>
    </location>
</feature>
<comment type="similarity">
    <text evidence="2">Belongs to the CND3 (condensin subunit 3) family.</text>
</comment>
<evidence type="ECO:0000256" key="7">
    <source>
        <dbReference type="ARBA" id="ARBA00023306"/>
    </source>
</evidence>
<gene>
    <name evidence="10" type="ORF">POSPLADRAFT_1146467</name>
</gene>
<dbReference type="InterPro" id="IPR011989">
    <property type="entry name" value="ARM-like"/>
</dbReference>
<keyword evidence="11" id="KW-1185">Reference proteome</keyword>
<dbReference type="GeneID" id="36330886"/>
<evidence type="ECO:0000259" key="9">
    <source>
        <dbReference type="Pfam" id="PF12719"/>
    </source>
</evidence>
<dbReference type="STRING" id="670580.A0A1X6MYJ6"/>
<reference evidence="10 11" key="1">
    <citation type="submission" date="2017-04" db="EMBL/GenBank/DDBJ databases">
        <title>Genome Sequence of the Model Brown-Rot Fungus Postia placenta SB12.</title>
        <authorList>
            <consortium name="DOE Joint Genome Institute"/>
            <person name="Gaskell J."/>
            <person name="Kersten P."/>
            <person name="Larrondo L.F."/>
            <person name="Canessa P."/>
            <person name="Martinez D."/>
            <person name="Hibbett D."/>
            <person name="Schmoll M."/>
            <person name="Kubicek C.P."/>
            <person name="Martinez A.T."/>
            <person name="Yadav J."/>
            <person name="Master E."/>
            <person name="Magnuson J.K."/>
            <person name="James T."/>
            <person name="Yaver D."/>
            <person name="Berka R."/>
            <person name="Labutti K."/>
            <person name="Lipzen A."/>
            <person name="Aerts A."/>
            <person name="Barry K."/>
            <person name="Henrissat B."/>
            <person name="Blanchette R."/>
            <person name="Grigoriev I."/>
            <person name="Cullen D."/>
        </authorList>
    </citation>
    <scope>NUCLEOTIDE SEQUENCE [LARGE SCALE GENOMIC DNA]</scope>
    <source>
        <strain evidence="10 11">MAD-698-R-SB12</strain>
    </source>
</reference>
<dbReference type="Proteomes" id="UP000194127">
    <property type="component" value="Unassembled WGS sequence"/>
</dbReference>
<dbReference type="EMBL" id="KZ110599">
    <property type="protein sequence ID" value="OSX61312.1"/>
    <property type="molecule type" value="Genomic_DNA"/>
</dbReference>
<dbReference type="PANTHER" id="PTHR14418:SF5">
    <property type="entry name" value="CONDENSIN COMPLEX SUBUNIT 3"/>
    <property type="match status" value="1"/>
</dbReference>
<feature type="domain" description="Nuclear condensin complex subunit 3 C-terminal" evidence="9">
    <location>
        <begin position="596"/>
        <end position="869"/>
    </location>
</feature>
<evidence type="ECO:0000256" key="5">
    <source>
        <dbReference type="ARBA" id="ARBA00022776"/>
    </source>
</evidence>
<dbReference type="GO" id="GO:0007076">
    <property type="term" value="P:mitotic chromosome condensation"/>
    <property type="evidence" value="ECO:0007669"/>
    <property type="project" value="InterPro"/>
</dbReference>
<evidence type="ECO:0000256" key="2">
    <source>
        <dbReference type="ARBA" id="ARBA00006533"/>
    </source>
</evidence>
<dbReference type="Gene3D" id="1.25.10.10">
    <property type="entry name" value="Leucine-rich Repeat Variant"/>
    <property type="match status" value="1"/>
</dbReference>
<keyword evidence="7" id="KW-0131">Cell cycle</keyword>
<dbReference type="RefSeq" id="XP_024338106.1">
    <property type="nucleotide sequence ID" value="XM_024485937.1"/>
</dbReference>
<keyword evidence="4" id="KW-0132">Cell division</keyword>
<keyword evidence="6" id="KW-0226">DNA condensation</keyword>
<dbReference type="GO" id="GO:0000793">
    <property type="term" value="C:condensed chromosome"/>
    <property type="evidence" value="ECO:0007669"/>
    <property type="project" value="TreeGrafter"/>
</dbReference>
<dbReference type="InterPro" id="IPR025977">
    <property type="entry name" value="Cnd3_C"/>
</dbReference>
<keyword evidence="8" id="KW-0175">Coiled coil</keyword>